<name>A0AAD3S624_NEPGR</name>
<dbReference type="Proteomes" id="UP001279734">
    <property type="component" value="Unassembled WGS sequence"/>
</dbReference>
<organism evidence="1 2">
    <name type="scientific">Nepenthes gracilis</name>
    <name type="common">Slender pitcher plant</name>
    <dbReference type="NCBI Taxonomy" id="150966"/>
    <lineage>
        <taxon>Eukaryota</taxon>
        <taxon>Viridiplantae</taxon>
        <taxon>Streptophyta</taxon>
        <taxon>Embryophyta</taxon>
        <taxon>Tracheophyta</taxon>
        <taxon>Spermatophyta</taxon>
        <taxon>Magnoliopsida</taxon>
        <taxon>eudicotyledons</taxon>
        <taxon>Gunneridae</taxon>
        <taxon>Pentapetalae</taxon>
        <taxon>Caryophyllales</taxon>
        <taxon>Nepenthaceae</taxon>
        <taxon>Nepenthes</taxon>
    </lineage>
</organism>
<evidence type="ECO:0000313" key="1">
    <source>
        <dbReference type="EMBL" id="GMH04974.1"/>
    </source>
</evidence>
<sequence>MLKTFADALPVMVYQSFWAGQVLLGGCLRWIFLHSAPLQGADGAEAGSDCTASDLPRLNFVTLEGQMPSFFGGFGLSWQVECCHRGCLGD</sequence>
<keyword evidence="2" id="KW-1185">Reference proteome</keyword>
<dbReference type="EMBL" id="BSYO01000005">
    <property type="protein sequence ID" value="GMH04974.1"/>
    <property type="molecule type" value="Genomic_DNA"/>
</dbReference>
<proteinExistence type="predicted"/>
<evidence type="ECO:0000313" key="2">
    <source>
        <dbReference type="Proteomes" id="UP001279734"/>
    </source>
</evidence>
<dbReference type="AlphaFoldDB" id="A0AAD3S624"/>
<comment type="caution">
    <text evidence="1">The sequence shown here is derived from an EMBL/GenBank/DDBJ whole genome shotgun (WGS) entry which is preliminary data.</text>
</comment>
<reference evidence="1" key="1">
    <citation type="submission" date="2023-05" db="EMBL/GenBank/DDBJ databases">
        <title>Nepenthes gracilis genome sequencing.</title>
        <authorList>
            <person name="Fukushima K."/>
        </authorList>
    </citation>
    <scope>NUCLEOTIDE SEQUENCE</scope>
    <source>
        <strain evidence="1">SING2019-196</strain>
    </source>
</reference>
<protein>
    <submittedName>
        <fullName evidence="1">Uncharacterized protein</fullName>
    </submittedName>
</protein>
<accession>A0AAD3S624</accession>
<gene>
    <name evidence="1" type="ORF">Nepgr_006814</name>
</gene>
<dbReference type="PROSITE" id="PS51257">
    <property type="entry name" value="PROKAR_LIPOPROTEIN"/>
    <property type="match status" value="1"/>
</dbReference>